<reference evidence="6 7" key="1">
    <citation type="journal article" date="2014" name="Genome Biol. Evol.">
        <title>Comparative genomics and transcriptomics analyses reveal divergent lifestyle features of nematode endoparasitic fungus Hirsutella minnesotensis.</title>
        <authorList>
            <person name="Lai Y."/>
            <person name="Liu K."/>
            <person name="Zhang X."/>
            <person name="Zhang X."/>
            <person name="Li K."/>
            <person name="Wang N."/>
            <person name="Shu C."/>
            <person name="Wu Y."/>
            <person name="Wang C."/>
            <person name="Bushley K.E."/>
            <person name="Xiang M."/>
            <person name="Liu X."/>
        </authorList>
    </citation>
    <scope>NUCLEOTIDE SEQUENCE [LARGE SCALE GENOMIC DNA]</scope>
    <source>
        <strain evidence="6 7">3608</strain>
    </source>
</reference>
<accession>A0A0F7ZVE5</accession>
<evidence type="ECO:0000313" key="7">
    <source>
        <dbReference type="Proteomes" id="UP000054481"/>
    </source>
</evidence>
<dbReference type="InterPro" id="IPR050416">
    <property type="entry name" value="FAD-linked_Oxidoreductase"/>
</dbReference>
<comment type="similarity">
    <text evidence="1">Belongs to the oxygen-dependent FAD-linked oxidoreductase family.</text>
</comment>
<dbReference type="InterPro" id="IPR016169">
    <property type="entry name" value="FAD-bd_PCMH_sub2"/>
</dbReference>
<dbReference type="EMBL" id="KQ030511">
    <property type="protein sequence ID" value="KJZ76473.1"/>
    <property type="molecule type" value="Genomic_DNA"/>
</dbReference>
<feature type="domain" description="FAD-binding PCMH-type" evidence="5">
    <location>
        <begin position="43"/>
        <end position="212"/>
    </location>
</feature>
<evidence type="ECO:0000256" key="3">
    <source>
        <dbReference type="ARBA" id="ARBA00022827"/>
    </source>
</evidence>
<dbReference type="GO" id="GO:0071949">
    <property type="term" value="F:FAD binding"/>
    <property type="evidence" value="ECO:0007669"/>
    <property type="project" value="InterPro"/>
</dbReference>
<dbReference type="SUPFAM" id="SSF56176">
    <property type="entry name" value="FAD-binding/transporter-associated domain-like"/>
    <property type="match status" value="1"/>
</dbReference>
<dbReference type="PROSITE" id="PS51387">
    <property type="entry name" value="FAD_PCMH"/>
    <property type="match status" value="1"/>
</dbReference>
<dbReference type="Gene3D" id="3.40.462.20">
    <property type="match status" value="1"/>
</dbReference>
<dbReference type="OrthoDB" id="415825at2759"/>
<keyword evidence="4" id="KW-0560">Oxidoreductase</keyword>
<keyword evidence="3" id="KW-0274">FAD</keyword>
<name>A0A0F7ZVE5_9HYPO</name>
<dbReference type="Pfam" id="PF01565">
    <property type="entry name" value="FAD_binding_4"/>
    <property type="match status" value="1"/>
</dbReference>
<proteinExistence type="inferred from homology"/>
<evidence type="ECO:0000256" key="4">
    <source>
        <dbReference type="ARBA" id="ARBA00023002"/>
    </source>
</evidence>
<protein>
    <recommendedName>
        <fullName evidence="5">FAD-binding PCMH-type domain-containing protein</fullName>
    </recommendedName>
</protein>
<dbReference type="InterPro" id="IPR006094">
    <property type="entry name" value="Oxid_FAD_bind_N"/>
</dbReference>
<organism evidence="6 7">
    <name type="scientific">Hirsutella minnesotensis 3608</name>
    <dbReference type="NCBI Taxonomy" id="1043627"/>
    <lineage>
        <taxon>Eukaryota</taxon>
        <taxon>Fungi</taxon>
        <taxon>Dikarya</taxon>
        <taxon>Ascomycota</taxon>
        <taxon>Pezizomycotina</taxon>
        <taxon>Sordariomycetes</taxon>
        <taxon>Hypocreomycetidae</taxon>
        <taxon>Hypocreales</taxon>
        <taxon>Ophiocordycipitaceae</taxon>
        <taxon>Hirsutella</taxon>
    </lineage>
</organism>
<evidence type="ECO:0000256" key="1">
    <source>
        <dbReference type="ARBA" id="ARBA00005466"/>
    </source>
</evidence>
<evidence type="ECO:0000313" key="6">
    <source>
        <dbReference type="EMBL" id="KJZ76473.1"/>
    </source>
</evidence>
<keyword evidence="7" id="KW-1185">Reference proteome</keyword>
<dbReference type="AlphaFoldDB" id="A0A0F7ZVE5"/>
<evidence type="ECO:0000256" key="2">
    <source>
        <dbReference type="ARBA" id="ARBA00022630"/>
    </source>
</evidence>
<dbReference type="InterPro" id="IPR016167">
    <property type="entry name" value="FAD-bd_PCMH_sub1"/>
</dbReference>
<dbReference type="GO" id="GO:0016491">
    <property type="term" value="F:oxidoreductase activity"/>
    <property type="evidence" value="ECO:0007669"/>
    <property type="project" value="UniProtKB-KW"/>
</dbReference>
<gene>
    <name evidence="6" type="ORF">HIM_04202</name>
</gene>
<dbReference type="InterPro" id="IPR016166">
    <property type="entry name" value="FAD-bd_PCMH"/>
</dbReference>
<dbReference type="Gene3D" id="3.30.43.10">
    <property type="entry name" value="Uridine Diphospho-n-acetylenolpyruvylglucosamine Reductase, domain 2"/>
    <property type="match status" value="1"/>
</dbReference>
<dbReference type="PANTHER" id="PTHR42973">
    <property type="entry name" value="BINDING OXIDOREDUCTASE, PUTATIVE (AFU_ORTHOLOGUE AFUA_1G17690)-RELATED"/>
    <property type="match status" value="1"/>
</dbReference>
<dbReference type="Gene3D" id="3.30.465.10">
    <property type="match status" value="1"/>
</dbReference>
<keyword evidence="2" id="KW-0285">Flavoprotein</keyword>
<dbReference type="Proteomes" id="UP000054481">
    <property type="component" value="Unassembled WGS sequence"/>
</dbReference>
<sequence length="463" mass="50940">MSSQLSPQLLDALREQVGPYLEVLTDPHHPRFQEYAKRWSDLDRKTPGAIILPETEEQIQTTVQWAVKSSIPFVAKSGGHSNWSTIGPDGAIIDLSKYTGIDVQEQAKTARLRGSILTKDVAVRLAEMGYFTALGNGNKVGAIPYFLNGGASITTSLTGYGSDQIVAARMIDAKGDVIEVTEDANPELLYALRGAGQFFGLVSQLTVRIWPLSDLGNDQGSLWAGRFVFPLSMASKVADVMQVIVNDGSRATAGLIMSICPSPARKPALVVAARFAGNPDDAKLAFESLYALGPLMADGGAVPIQNVSDGREPLEAKGGFKTFGTVGLRRFDQGRFLKTIDVWQRLMAECPDAVNTTFNFQWDSRPPRQPDYDSANCLHDIRFWQNNIIWYTEAGSTQRVAELNAECIALARGPDESEFVDFQNATRSDPIERRFRGEGKLEKLRALKRKWDATGVFTRQFLD</sequence>
<dbReference type="InterPro" id="IPR036318">
    <property type="entry name" value="FAD-bd_PCMH-like_sf"/>
</dbReference>
<evidence type="ECO:0000259" key="5">
    <source>
        <dbReference type="PROSITE" id="PS51387"/>
    </source>
</evidence>
<dbReference type="PANTHER" id="PTHR42973:SF7">
    <property type="entry name" value="FAD-BINDING PCMH-TYPE DOMAIN-CONTAINING PROTEIN"/>
    <property type="match status" value="1"/>
</dbReference>